<feature type="transmembrane region" description="Helical" evidence="5">
    <location>
        <begin position="166"/>
        <end position="184"/>
    </location>
</feature>
<feature type="transmembrane region" description="Helical" evidence="5">
    <location>
        <begin position="228"/>
        <end position="259"/>
    </location>
</feature>
<protein>
    <recommendedName>
        <fullName evidence="8">Formate hydrogenlyase</fullName>
    </recommendedName>
</protein>
<evidence type="ECO:0000256" key="3">
    <source>
        <dbReference type="ARBA" id="ARBA00022989"/>
    </source>
</evidence>
<evidence type="ECO:0000256" key="5">
    <source>
        <dbReference type="SAM" id="Phobius"/>
    </source>
</evidence>
<reference evidence="6 7" key="1">
    <citation type="journal article" date="2016" name="Nat. Commun.">
        <title>Thousands of microbial genomes shed light on interconnected biogeochemical processes in an aquifer system.</title>
        <authorList>
            <person name="Anantharaman K."/>
            <person name="Brown C.T."/>
            <person name="Hug L.A."/>
            <person name="Sharon I."/>
            <person name="Castelle C.J."/>
            <person name="Probst A.J."/>
            <person name="Thomas B.C."/>
            <person name="Singh A."/>
            <person name="Wilkins M.J."/>
            <person name="Karaoz U."/>
            <person name="Brodie E.L."/>
            <person name="Williams K.H."/>
            <person name="Hubbard S.S."/>
            <person name="Banfield J.F."/>
        </authorList>
    </citation>
    <scope>NUCLEOTIDE SEQUENCE [LARGE SCALE GENOMIC DNA]</scope>
</reference>
<feature type="transmembrane region" description="Helical" evidence="5">
    <location>
        <begin position="63"/>
        <end position="86"/>
    </location>
</feature>
<dbReference type="AlphaFoldDB" id="A0A1F4TRU8"/>
<evidence type="ECO:0000313" key="6">
    <source>
        <dbReference type="EMBL" id="OGC35367.1"/>
    </source>
</evidence>
<sequence>MPELWLWLGQLGLVLSIAPLISGIITKIKNWLRFRRGPSIWQPYYNLSKLLAKDEIHSDQISWIYQLAPWILFSSTLTAAAILPLFAGLNRFSLLGDWLALLFLFALGRFFLALAALDCGSAFGGLGGGRELFVASLAEPVACLAVFALALKSGSSGFSAMADGQFGNVTVVVACLSLFLLTLAETSRLPVDNQETHLELTMIHEAMVLEYSGRPLALIEMSAHLRQFIWFFLLGWLIVPAISWLPLAMFILASAVAVLEVTIAKLRLFRLVDYFIFALAIGFVAVICASVGI</sequence>
<evidence type="ECO:0000313" key="7">
    <source>
        <dbReference type="Proteomes" id="UP000178951"/>
    </source>
</evidence>
<comment type="caution">
    <text evidence="6">The sequence shown here is derived from an EMBL/GenBank/DDBJ whole genome shotgun (WGS) entry which is preliminary data.</text>
</comment>
<keyword evidence="2 5" id="KW-0812">Transmembrane</keyword>
<dbReference type="EMBL" id="MEUF01000029">
    <property type="protein sequence ID" value="OGC35367.1"/>
    <property type="molecule type" value="Genomic_DNA"/>
</dbReference>
<evidence type="ECO:0000256" key="1">
    <source>
        <dbReference type="ARBA" id="ARBA00004141"/>
    </source>
</evidence>
<feature type="transmembrane region" description="Helical" evidence="5">
    <location>
        <begin position="98"/>
        <end position="117"/>
    </location>
</feature>
<dbReference type="Pfam" id="PF00146">
    <property type="entry name" value="NADHdh"/>
    <property type="match status" value="1"/>
</dbReference>
<evidence type="ECO:0000256" key="2">
    <source>
        <dbReference type="ARBA" id="ARBA00022692"/>
    </source>
</evidence>
<evidence type="ECO:0000256" key="4">
    <source>
        <dbReference type="ARBA" id="ARBA00023136"/>
    </source>
</evidence>
<evidence type="ECO:0008006" key="8">
    <source>
        <dbReference type="Google" id="ProtNLM"/>
    </source>
</evidence>
<proteinExistence type="predicted"/>
<feature type="transmembrane region" description="Helical" evidence="5">
    <location>
        <begin position="132"/>
        <end position="154"/>
    </location>
</feature>
<dbReference type="PANTHER" id="PTHR43359">
    <property type="entry name" value="FORMATE HYDROGENLYASE SUBUNIT 4"/>
    <property type="match status" value="1"/>
</dbReference>
<dbReference type="STRING" id="1802583.A2311_03400"/>
<dbReference type="Proteomes" id="UP000178951">
    <property type="component" value="Unassembled WGS sequence"/>
</dbReference>
<organism evidence="6 7">
    <name type="scientific">candidate division WOR-1 bacterium RIFOXYB2_FULL_48_7</name>
    <dbReference type="NCBI Taxonomy" id="1802583"/>
    <lineage>
        <taxon>Bacteria</taxon>
        <taxon>Bacillati</taxon>
        <taxon>Saganbacteria</taxon>
    </lineage>
</organism>
<feature type="transmembrane region" description="Helical" evidence="5">
    <location>
        <begin position="271"/>
        <end position="292"/>
    </location>
</feature>
<dbReference type="GO" id="GO:0005886">
    <property type="term" value="C:plasma membrane"/>
    <property type="evidence" value="ECO:0007669"/>
    <property type="project" value="TreeGrafter"/>
</dbReference>
<dbReference type="InterPro" id="IPR052561">
    <property type="entry name" value="ComplexI_Subunit1"/>
</dbReference>
<name>A0A1F4TRU8_UNCSA</name>
<dbReference type="PANTHER" id="PTHR43359:SF1">
    <property type="entry name" value="FORMATE HYDROGENLYASE SUBUNIT 4-RELATED"/>
    <property type="match status" value="1"/>
</dbReference>
<keyword evidence="4 5" id="KW-0472">Membrane</keyword>
<dbReference type="InterPro" id="IPR001694">
    <property type="entry name" value="NADH_UbQ_OxRdtase_su1/FPO"/>
</dbReference>
<gene>
    <name evidence="6" type="ORF">A2311_03400</name>
</gene>
<accession>A0A1F4TRU8</accession>
<comment type="subcellular location">
    <subcellularLocation>
        <location evidence="1">Membrane</location>
        <topology evidence="1">Multi-pass membrane protein</topology>
    </subcellularLocation>
</comment>
<keyword evidence="3 5" id="KW-1133">Transmembrane helix</keyword>